<dbReference type="InterPro" id="IPR029481">
    <property type="entry name" value="ABC_trans_N"/>
</dbReference>
<comment type="subcellular location">
    <subcellularLocation>
        <location evidence="1">Membrane</location>
        <topology evidence="1">Multi-pass membrane protein</topology>
    </subcellularLocation>
</comment>
<protein>
    <submittedName>
        <fullName evidence="11">Multidurg resistance protein CDR2</fullName>
    </submittedName>
</protein>
<dbReference type="Gene3D" id="3.40.50.300">
    <property type="entry name" value="P-loop containing nucleotide triphosphate hydrolases"/>
    <property type="match status" value="2"/>
</dbReference>
<feature type="domain" description="ABC transporter" evidence="10">
    <location>
        <begin position="843"/>
        <end position="1087"/>
    </location>
</feature>
<evidence type="ECO:0000256" key="6">
    <source>
        <dbReference type="ARBA" id="ARBA00022840"/>
    </source>
</evidence>
<evidence type="ECO:0000256" key="8">
    <source>
        <dbReference type="ARBA" id="ARBA00023136"/>
    </source>
</evidence>
<dbReference type="InterPro" id="IPR010929">
    <property type="entry name" value="PDR_CDR_ABC"/>
</dbReference>
<feature type="transmembrane region" description="Helical" evidence="9">
    <location>
        <begin position="748"/>
        <end position="768"/>
    </location>
</feature>
<keyword evidence="4" id="KW-0677">Repeat</keyword>
<dbReference type="Pfam" id="PF06422">
    <property type="entry name" value="PDR_CDR"/>
    <property type="match status" value="1"/>
</dbReference>
<feature type="transmembrane region" description="Helical" evidence="9">
    <location>
        <begin position="612"/>
        <end position="629"/>
    </location>
</feature>
<evidence type="ECO:0000259" key="10">
    <source>
        <dbReference type="PROSITE" id="PS50893"/>
    </source>
</evidence>
<dbReference type="InterPro" id="IPR027417">
    <property type="entry name" value="P-loop_NTPase"/>
</dbReference>
<feature type="transmembrane region" description="Helical" evidence="9">
    <location>
        <begin position="1451"/>
        <end position="1472"/>
    </location>
</feature>
<keyword evidence="3 9" id="KW-0812">Transmembrane</keyword>
<keyword evidence="8 9" id="KW-0472">Membrane</keyword>
<dbReference type="InterPro" id="IPR003593">
    <property type="entry name" value="AAA+_ATPase"/>
</dbReference>
<dbReference type="FunFam" id="3.40.50.300:FF:001262">
    <property type="entry name" value="ABC transporter CDR4"/>
    <property type="match status" value="1"/>
</dbReference>
<dbReference type="InterPro" id="IPR034003">
    <property type="entry name" value="ABCG_PDR_2"/>
</dbReference>
<feature type="domain" description="ABC transporter" evidence="10">
    <location>
        <begin position="141"/>
        <end position="390"/>
    </location>
</feature>
<dbReference type="SMART" id="SM00382">
    <property type="entry name" value="AAA"/>
    <property type="match status" value="2"/>
</dbReference>
<dbReference type="InterPro" id="IPR003439">
    <property type="entry name" value="ABC_transporter-like_ATP-bd"/>
</dbReference>
<evidence type="ECO:0000256" key="2">
    <source>
        <dbReference type="ARBA" id="ARBA00022448"/>
    </source>
</evidence>
<dbReference type="CDD" id="cd03232">
    <property type="entry name" value="ABCG_PDR_domain2"/>
    <property type="match status" value="1"/>
</dbReference>
<feature type="transmembrane region" description="Helical" evidence="9">
    <location>
        <begin position="1265"/>
        <end position="1282"/>
    </location>
</feature>
<keyword evidence="2" id="KW-0813">Transport</keyword>
<feature type="transmembrane region" description="Helical" evidence="9">
    <location>
        <begin position="1212"/>
        <end position="1235"/>
    </location>
</feature>
<dbReference type="EMBL" id="PP741365">
    <property type="protein sequence ID" value="XAO36389.1"/>
    <property type="molecule type" value="mRNA"/>
</dbReference>
<name>A0AAU6W836_CANTR</name>
<dbReference type="InterPro" id="IPR034001">
    <property type="entry name" value="ABCG_PDR_1"/>
</dbReference>
<feature type="transmembrane region" description="Helical" evidence="9">
    <location>
        <begin position="636"/>
        <end position="661"/>
    </location>
</feature>
<reference evidence="11" key="1">
    <citation type="submission" date="2024-04" db="EMBL/GenBank/DDBJ databases">
        <authorList>
            <person name="Lv J."/>
            <person name="Liu B."/>
            <person name="Wang K."/>
            <person name="Xue Z."/>
        </authorList>
    </citation>
    <scope>NUCLEOTIDE SEQUENCE</scope>
</reference>
<dbReference type="GO" id="GO:0140359">
    <property type="term" value="F:ABC-type transporter activity"/>
    <property type="evidence" value="ECO:0007669"/>
    <property type="project" value="InterPro"/>
</dbReference>
<feature type="transmembrane region" description="Helical" evidence="9">
    <location>
        <begin position="499"/>
        <end position="522"/>
    </location>
</feature>
<evidence type="ECO:0000313" key="11">
    <source>
        <dbReference type="EMBL" id="XAO36389.1"/>
    </source>
</evidence>
<dbReference type="PANTHER" id="PTHR19241">
    <property type="entry name" value="ATP-BINDING CASSETTE TRANSPORTER"/>
    <property type="match status" value="1"/>
</dbReference>
<keyword evidence="5" id="KW-0547">Nucleotide-binding</keyword>
<feature type="transmembrane region" description="Helical" evidence="9">
    <location>
        <begin position="576"/>
        <end position="600"/>
    </location>
</feature>
<dbReference type="GO" id="GO:0090556">
    <property type="term" value="F:phosphatidylserine floppase activity"/>
    <property type="evidence" value="ECO:0007669"/>
    <property type="project" value="UniProtKB-ARBA"/>
</dbReference>
<feature type="transmembrane region" description="Helical" evidence="9">
    <location>
        <begin position="1333"/>
        <end position="1351"/>
    </location>
</feature>
<evidence type="ECO:0000256" key="3">
    <source>
        <dbReference type="ARBA" id="ARBA00022692"/>
    </source>
</evidence>
<dbReference type="CDD" id="cd03233">
    <property type="entry name" value="ABCG_PDR_domain1"/>
    <property type="match status" value="1"/>
</dbReference>
<organism evidence="11">
    <name type="scientific">Candida tropicalis</name>
    <name type="common">Yeast</name>
    <dbReference type="NCBI Taxonomy" id="5482"/>
    <lineage>
        <taxon>Eukaryota</taxon>
        <taxon>Fungi</taxon>
        <taxon>Dikarya</taxon>
        <taxon>Ascomycota</taxon>
        <taxon>Saccharomycotina</taxon>
        <taxon>Pichiomycetes</taxon>
        <taxon>Debaryomycetaceae</taxon>
        <taxon>Candida/Lodderomyces clade</taxon>
        <taxon>Candida</taxon>
    </lineage>
</organism>
<feature type="transmembrane region" description="Helical" evidence="9">
    <location>
        <begin position="1179"/>
        <end position="1200"/>
    </location>
</feature>
<keyword evidence="6" id="KW-0067">ATP-binding</keyword>
<evidence type="ECO:0000256" key="5">
    <source>
        <dbReference type="ARBA" id="ARBA00022741"/>
    </source>
</evidence>
<dbReference type="GO" id="GO:0016887">
    <property type="term" value="F:ATP hydrolysis activity"/>
    <property type="evidence" value="ECO:0007669"/>
    <property type="project" value="InterPro"/>
</dbReference>
<dbReference type="SMR" id="A0AAU6W836"/>
<dbReference type="InterPro" id="IPR013525">
    <property type="entry name" value="ABC2_TM"/>
</dbReference>
<evidence type="ECO:0000256" key="1">
    <source>
        <dbReference type="ARBA" id="ARBA00004141"/>
    </source>
</evidence>
<feature type="transmembrane region" description="Helical" evidence="9">
    <location>
        <begin position="1302"/>
        <end position="1321"/>
    </location>
</feature>
<dbReference type="PROSITE" id="PS50893">
    <property type="entry name" value="ABC_TRANSPORTER_2"/>
    <property type="match status" value="2"/>
</dbReference>
<sequence>MGEITPTDKSEDQSMVNAYHGFDTHASEDIQDLAKTFTHHSIGDGTDGLQRYLTNMTEVPGINPYTEDIYTSDQLNPDSDNFNAKFWIKNLRKLYDSDPDYYKPSRLGVAYRDLRAYGVANDSDYQPTVANAVWKFIKEGLHYLEKGDGSRYFDILKSMDGIMKPGELTVVLGRPGAGCSTLLKTLASQTYGFHIGKESKISYDGLTPPEIEKTYRGNVVYSAETDVHFPHLTVGQVLEFAARMRTPQNRGEGVDRETYAKHLASVYMATYGLSHTRNTNVGNDFVRGVSGGERKRVSIAEVSLSGANVQCWDNATRGLDAATALEFIRALKTSAAILESTPLIAIYQCSQDAYDLFDNVVVLYEGFQIFFGKANKAKEYFVNMGYKCPQRQTTADFLTSLTNPAEREPLPGYENKVPRTPQEFEAYWKKSPEYTALVNEIDSYFIECEKLNTRQLYQDSHVARQSNNIRPSSPYTVSFFMQVKYVIQRNFLRMKADPSIPLTTIFSQLVMGLILASVFYNLPATSGSFYYRSGALYFGLLFNAISSLLEIIALFEARPIVEKHKKYALYRPSADALASIISELPVKFFQSLCFNIPFYFMVNLRRDAGRFFFYWLIGILGTFIMSHLFRSIGAVFTTLAGAMTPAGVILLAMILFAGFVIPFPSMLGWSKWIKWINPVTYLFESLMVNEYHNREFECSDFVPMGPGYENLSLENKVCSSLGGIPGSAFVQGDDYLRLGFAFSNSHKWRNFGISVAFAVFLLFLYVALTELNKGAMQKGEIVLFLRGSLKKYKRNSSSADIESGKEIVKFNFQDEAESSNSDRIDEKGSTGSEELLPDNREIFFWKNLTYQVKIKKEDRVILDHVDGWVKPGQITALMGASGAGKTTLLNCLSERVTTGVITDGVRMVNGHALDSSFQRSIGYVQQQDVHLQTSTVREALQFSAYLRQSNKISKKEKDEYVDYVIDLLEMTNYADALVGVAGEGLNVEQRKRLTIGVELVAKPKLLLFLDEPTSGLDSQTAWSICKLMRKLADHGQAILCTIHQPSALIMAEFDRLLFLQKGGRTAYFGDLGKNCQTMIDYFEKHGADPCPKEANPAEWMLEVVGAAPGSHAKQDYFEVWRNSDEYRAVQNEITHMETELVKLPRDEDPEALLKYAAPIWKQYLLVSWRAIVQDWRSPGYIYSKFFLIIVSSILIGFSFFKAKNTVQGLTNQMLAIFMFTVQFTTIIDQMLPFFVRQREVYEVREAPSRTYSWVAFITGQITSELPYQIIVGTIAFFCWYYPVGLYTNAEPTHSVTERGALMWLFITSFFVYTSTFGQLCMSFNEDIENAGTVAATLFTLCLIFCGVMVVPENMPRFWIFMYRCNPFTYMIQGVLSTGLARNKVVCAARELVSLQPPKGQTCSSFLDPYISVAGGYYLPNNDGTCSFCSVDNTDMFLHRIHALYSERWRNFGLFITFIVINVVLTVFFYWLARVPKGSRSKTKK</sequence>
<feature type="transmembrane region" description="Helical" evidence="9">
    <location>
        <begin position="534"/>
        <end position="555"/>
    </location>
</feature>
<dbReference type="GO" id="GO:0140341">
    <property type="term" value="F:phosphatidylethanolamine floppase activity"/>
    <property type="evidence" value="ECO:0007669"/>
    <property type="project" value="UniProtKB-ARBA"/>
</dbReference>
<dbReference type="GO" id="GO:1990961">
    <property type="term" value="P:xenobiotic detoxification by transmembrane export across the plasma membrane"/>
    <property type="evidence" value="ECO:0007669"/>
    <property type="project" value="InterPro"/>
</dbReference>
<dbReference type="PROSITE" id="PS00211">
    <property type="entry name" value="ABC_TRANSPORTER_1"/>
    <property type="match status" value="1"/>
</dbReference>
<dbReference type="GO" id="GO:0090554">
    <property type="term" value="F:phosphatidylcholine floppase activity"/>
    <property type="evidence" value="ECO:0007669"/>
    <property type="project" value="UniProtKB-ARBA"/>
</dbReference>
<dbReference type="GO" id="GO:1903561">
    <property type="term" value="C:extracellular vesicle"/>
    <property type="evidence" value="ECO:0007669"/>
    <property type="project" value="UniProtKB-ARBA"/>
</dbReference>
<dbReference type="Pfam" id="PF00005">
    <property type="entry name" value="ABC_tran"/>
    <property type="match status" value="2"/>
</dbReference>
<dbReference type="InterPro" id="IPR005285">
    <property type="entry name" value="Drug-R_PDR/CDR"/>
</dbReference>
<evidence type="ECO:0000256" key="7">
    <source>
        <dbReference type="ARBA" id="ARBA00022989"/>
    </source>
</evidence>
<dbReference type="GO" id="GO:0005524">
    <property type="term" value="F:ATP binding"/>
    <property type="evidence" value="ECO:0007669"/>
    <property type="project" value="UniProtKB-KW"/>
</dbReference>
<dbReference type="FunFam" id="3.40.50.300:FF:000054">
    <property type="entry name" value="ABC multidrug transporter atrF"/>
    <property type="match status" value="1"/>
</dbReference>
<evidence type="ECO:0000256" key="9">
    <source>
        <dbReference type="SAM" id="Phobius"/>
    </source>
</evidence>
<dbReference type="InterPro" id="IPR017871">
    <property type="entry name" value="ABC_transporter-like_CS"/>
</dbReference>
<accession>A0AAU6W836</accession>
<dbReference type="SUPFAM" id="SSF52540">
    <property type="entry name" value="P-loop containing nucleoside triphosphate hydrolases"/>
    <property type="match status" value="2"/>
</dbReference>
<dbReference type="Pfam" id="PF14510">
    <property type="entry name" value="ABC_trans_N"/>
    <property type="match status" value="1"/>
</dbReference>
<dbReference type="GO" id="GO:0005886">
    <property type="term" value="C:plasma membrane"/>
    <property type="evidence" value="ECO:0007669"/>
    <property type="project" value="UniProtKB-ARBA"/>
</dbReference>
<proteinExistence type="evidence at transcript level"/>
<dbReference type="NCBIfam" id="TIGR00956">
    <property type="entry name" value="3a01205"/>
    <property type="match status" value="1"/>
</dbReference>
<dbReference type="Pfam" id="PF01061">
    <property type="entry name" value="ABC2_membrane"/>
    <property type="match status" value="2"/>
</dbReference>
<keyword evidence="7 9" id="KW-1133">Transmembrane helix</keyword>
<evidence type="ECO:0000256" key="4">
    <source>
        <dbReference type="ARBA" id="ARBA00022737"/>
    </source>
</evidence>